<name>G0U6J1_TRYVY</name>
<feature type="region of interest" description="Disordered" evidence="1">
    <location>
        <begin position="262"/>
        <end position="281"/>
    </location>
</feature>
<dbReference type="OMA" id="QTYIKTQ"/>
<gene>
    <name evidence="2" type="ORF">TVY486_1005460</name>
</gene>
<dbReference type="Pfam" id="PF14769">
    <property type="entry name" value="CLAMP"/>
    <property type="match status" value="1"/>
</dbReference>
<dbReference type="EMBL" id="HE573026">
    <property type="protein sequence ID" value="CCC51495.1"/>
    <property type="molecule type" value="Genomic_DNA"/>
</dbReference>
<dbReference type="AlphaFoldDB" id="G0U6J1"/>
<dbReference type="VEuPathDB" id="TriTrypDB:TvY486_1005460"/>
<evidence type="ECO:0000256" key="1">
    <source>
        <dbReference type="SAM" id="MobiDB-lite"/>
    </source>
</evidence>
<reference evidence="2" key="1">
    <citation type="journal article" date="2012" name="Proc. Natl. Acad. Sci. U.S.A.">
        <title>Antigenic diversity is generated by distinct evolutionary mechanisms in African trypanosome species.</title>
        <authorList>
            <person name="Jackson A.P."/>
            <person name="Berry A."/>
            <person name="Aslett M."/>
            <person name="Allison H.C."/>
            <person name="Burton P."/>
            <person name="Vavrova-Anderson J."/>
            <person name="Brown R."/>
            <person name="Browne H."/>
            <person name="Corton N."/>
            <person name="Hauser H."/>
            <person name="Gamble J."/>
            <person name="Gilderthorp R."/>
            <person name="Marcello L."/>
            <person name="McQuillan J."/>
            <person name="Otto T.D."/>
            <person name="Quail M.A."/>
            <person name="Sanders M.J."/>
            <person name="van Tonder A."/>
            <person name="Ginger M.L."/>
            <person name="Field M.C."/>
            <person name="Barry J.D."/>
            <person name="Hertz-Fowler C."/>
            <person name="Berriman M."/>
        </authorList>
    </citation>
    <scope>NUCLEOTIDE SEQUENCE</scope>
    <source>
        <strain evidence="2">Y486</strain>
    </source>
</reference>
<sequence length="281" mass="32724">MAHTLAWRYLGPEDTHKCLNAEDVSSIREVLLAADNGKNEGIFSVREYNEGQRLILLDMLAHLILFTKSRSMSPDKVSTLVGIMLHLHEESMSKSYSRAQSYHELRELMVRHSVPRPPFSCGIFTVRDVQDIDEYLLHSYFRHYKMYVYAFVPQRVAHLRSINVGHVHAIPPLSLPALTTAIPQAEWRAKVEREHQQAEQQLMEEEDNRSAANEEERRRQWLENGVQLSEGLKEQLFAIKNEVADMAVERLDQIEARLAEIEKKVDEHNQRPESKYNKRKK</sequence>
<feature type="region of interest" description="Disordered" evidence="1">
    <location>
        <begin position="194"/>
        <end position="218"/>
    </location>
</feature>
<evidence type="ECO:0000313" key="2">
    <source>
        <dbReference type="EMBL" id="CCC51495.1"/>
    </source>
</evidence>
<feature type="compositionally biased region" description="Basic and acidic residues" evidence="1">
    <location>
        <begin position="208"/>
        <end position="218"/>
    </location>
</feature>
<protein>
    <recommendedName>
        <fullName evidence="3">Flagellar C1a complex subunit C1a-32</fullName>
    </recommendedName>
</protein>
<evidence type="ECO:0008006" key="3">
    <source>
        <dbReference type="Google" id="ProtNLM"/>
    </source>
</evidence>
<accession>G0U6J1</accession>
<organism evidence="2">
    <name type="scientific">Trypanosoma vivax (strain Y486)</name>
    <dbReference type="NCBI Taxonomy" id="1055687"/>
    <lineage>
        <taxon>Eukaryota</taxon>
        <taxon>Discoba</taxon>
        <taxon>Euglenozoa</taxon>
        <taxon>Kinetoplastea</taxon>
        <taxon>Metakinetoplastina</taxon>
        <taxon>Trypanosomatida</taxon>
        <taxon>Trypanosomatidae</taxon>
        <taxon>Trypanosoma</taxon>
        <taxon>Duttonella</taxon>
    </lineage>
</organism>
<dbReference type="InterPro" id="IPR032727">
    <property type="entry name" value="CLAMP"/>
</dbReference>
<dbReference type="PANTHER" id="PTHR28457:SF1">
    <property type="entry name" value="CILIA- AND FLAGELLA-ASSOCIATED PROTEIN 119"/>
    <property type="match status" value="1"/>
</dbReference>
<proteinExistence type="predicted"/>
<dbReference type="PANTHER" id="PTHR28457">
    <property type="entry name" value="COILED-COIL DOMAIN-CONTAINING PROTEIN 189"/>
    <property type="match status" value="1"/>
</dbReference>